<dbReference type="PANTHER" id="PTHR12406:SF23">
    <property type="entry name" value="OMEGA-HYDROXYCERAMIDE TRANSACYLASE"/>
    <property type="match status" value="1"/>
</dbReference>
<dbReference type="Gene3D" id="3.40.1090.10">
    <property type="entry name" value="Cytosolic phospholipase A2 catalytic domain"/>
    <property type="match status" value="1"/>
</dbReference>
<keyword evidence="2" id="KW-0378">Hydrolase</keyword>
<evidence type="ECO:0000256" key="1">
    <source>
        <dbReference type="ARBA" id="ARBA00023098"/>
    </source>
</evidence>
<comment type="caution">
    <text evidence="2">Lacks conserved residue(s) required for the propagation of feature annotation.</text>
</comment>
<dbReference type="InterPro" id="IPR033562">
    <property type="entry name" value="PLPL"/>
</dbReference>
<sequence>PYSLMFRGCSSLIIYEAAVWAALKDYSPDLLKSASRVYGASAGSVVAAFGLCGCDIGKGFALPFFLCEAIQSFLCTMTPTFFGLLPGGDTINILKCLLNKHLPPNAHQLVSGKLHVIVTRVRDCRSVTISEFASKEDLMQAIVCSCYIPLYFGFLPPLYHGVRYVDGEIGMWRSNLVSRTTITVSAFAGEFDICPKDGPAGFFTLQLSDCIFQISKKNMSRFLNVI</sequence>
<dbReference type="GO" id="GO:0055088">
    <property type="term" value="P:lipid homeostasis"/>
    <property type="evidence" value="ECO:0007669"/>
    <property type="project" value="TreeGrafter"/>
</dbReference>
<protein>
    <submittedName>
        <fullName evidence="4">PLPL1 protein</fullName>
    </submittedName>
</protein>
<evidence type="ECO:0000313" key="4">
    <source>
        <dbReference type="EMBL" id="NXN91501.1"/>
    </source>
</evidence>
<comment type="caution">
    <text evidence="4">The sequence shown here is derived from an EMBL/GenBank/DDBJ whole genome shotgun (WGS) entry which is preliminary data.</text>
</comment>
<dbReference type="GO" id="GO:0019433">
    <property type="term" value="P:triglyceride catabolic process"/>
    <property type="evidence" value="ECO:0007669"/>
    <property type="project" value="TreeGrafter"/>
</dbReference>
<dbReference type="InterPro" id="IPR016035">
    <property type="entry name" value="Acyl_Trfase/lysoPLipase"/>
</dbReference>
<feature type="active site" description="Proton acceptor" evidence="2">
    <location>
        <position position="166"/>
    </location>
</feature>
<dbReference type="GO" id="GO:0005811">
    <property type="term" value="C:lipid droplet"/>
    <property type="evidence" value="ECO:0007669"/>
    <property type="project" value="TreeGrafter"/>
</dbReference>
<feature type="short sequence motif" description="GXSXG" evidence="2">
    <location>
        <begin position="39"/>
        <end position="43"/>
    </location>
</feature>
<gene>
    <name evidence="4" type="primary">Pnpla1_0</name>
    <name evidence="4" type="ORF">RHICYA_R10575</name>
</gene>
<feature type="non-terminal residue" evidence="4">
    <location>
        <position position="1"/>
    </location>
</feature>
<keyword evidence="1 2" id="KW-0443">Lipid metabolism</keyword>
<evidence type="ECO:0000259" key="3">
    <source>
        <dbReference type="PROSITE" id="PS51635"/>
    </source>
</evidence>
<feature type="domain" description="PNPLA" evidence="3">
    <location>
        <begin position="4"/>
        <end position="182"/>
    </location>
</feature>
<evidence type="ECO:0000256" key="2">
    <source>
        <dbReference type="PROSITE-ProRule" id="PRU01161"/>
    </source>
</evidence>
<dbReference type="GO" id="GO:0016020">
    <property type="term" value="C:membrane"/>
    <property type="evidence" value="ECO:0007669"/>
    <property type="project" value="TreeGrafter"/>
</dbReference>
<dbReference type="AlphaFoldDB" id="A0A7L1MVI0"/>
<proteinExistence type="predicted"/>
<feature type="non-terminal residue" evidence="4">
    <location>
        <position position="226"/>
    </location>
</feature>
<dbReference type="Proteomes" id="UP000565785">
    <property type="component" value="Unassembled WGS sequence"/>
</dbReference>
<feature type="active site" description="Nucleophile" evidence="2">
    <location>
        <position position="41"/>
    </location>
</feature>
<name>A0A7L1MVI0_RHICY</name>
<reference evidence="4 5" key="1">
    <citation type="submission" date="2019-09" db="EMBL/GenBank/DDBJ databases">
        <title>Bird 10,000 Genomes (B10K) Project - Family phase.</title>
        <authorList>
            <person name="Zhang G."/>
        </authorList>
    </citation>
    <scope>NUCLEOTIDE SEQUENCE [LARGE SCALE GENOMIC DNA]</scope>
    <source>
        <strain evidence="4">B10K-DU-002-35</strain>
        <tissue evidence="4">Muscle</tissue>
    </source>
</reference>
<dbReference type="GO" id="GO:0005737">
    <property type="term" value="C:cytoplasm"/>
    <property type="evidence" value="ECO:0007669"/>
    <property type="project" value="TreeGrafter"/>
</dbReference>
<dbReference type="InterPro" id="IPR002641">
    <property type="entry name" value="PNPLA_dom"/>
</dbReference>
<dbReference type="PROSITE" id="PS51635">
    <property type="entry name" value="PNPLA"/>
    <property type="match status" value="1"/>
</dbReference>
<organism evidence="4 5">
    <name type="scientific">Rhinopomastus cyanomelas</name>
    <name type="common">Common scimitarbill</name>
    <dbReference type="NCBI Taxonomy" id="113115"/>
    <lineage>
        <taxon>Eukaryota</taxon>
        <taxon>Metazoa</taxon>
        <taxon>Chordata</taxon>
        <taxon>Craniata</taxon>
        <taxon>Vertebrata</taxon>
        <taxon>Euteleostomi</taxon>
        <taxon>Archelosauria</taxon>
        <taxon>Archosauria</taxon>
        <taxon>Dinosauria</taxon>
        <taxon>Saurischia</taxon>
        <taxon>Theropoda</taxon>
        <taxon>Coelurosauria</taxon>
        <taxon>Aves</taxon>
        <taxon>Neognathae</taxon>
        <taxon>Neoaves</taxon>
        <taxon>Telluraves</taxon>
        <taxon>Coraciimorphae</taxon>
        <taxon>Bucerotiformes</taxon>
        <taxon>Rhinopomastidae</taxon>
        <taxon>Rhinopomastus</taxon>
    </lineage>
</organism>
<keyword evidence="5" id="KW-1185">Reference proteome</keyword>
<dbReference type="PANTHER" id="PTHR12406">
    <property type="entry name" value="CALCIUM-INDEPENDENT PHOSPHOLIPASE A2 IPLA2 -RELATED"/>
    <property type="match status" value="1"/>
</dbReference>
<dbReference type="EMBL" id="VXBP01000492">
    <property type="protein sequence ID" value="NXN91501.1"/>
    <property type="molecule type" value="Genomic_DNA"/>
</dbReference>
<dbReference type="SUPFAM" id="SSF52151">
    <property type="entry name" value="FabD/lysophospholipase-like"/>
    <property type="match status" value="1"/>
</dbReference>
<keyword evidence="2" id="KW-0442">Lipid degradation</keyword>
<evidence type="ECO:0000313" key="5">
    <source>
        <dbReference type="Proteomes" id="UP000565785"/>
    </source>
</evidence>
<dbReference type="Pfam" id="PF01734">
    <property type="entry name" value="Patatin"/>
    <property type="match status" value="1"/>
</dbReference>
<accession>A0A7L1MVI0</accession>
<dbReference type="OrthoDB" id="197155at2759"/>
<dbReference type="GO" id="GO:0004806">
    <property type="term" value="F:triacylglycerol lipase activity"/>
    <property type="evidence" value="ECO:0007669"/>
    <property type="project" value="TreeGrafter"/>
</dbReference>